<dbReference type="Pfam" id="PF00239">
    <property type="entry name" value="Resolvase"/>
    <property type="match status" value="1"/>
</dbReference>
<feature type="coiled-coil region" evidence="1">
    <location>
        <begin position="383"/>
        <end position="469"/>
    </location>
</feature>
<dbReference type="InterPro" id="IPR006119">
    <property type="entry name" value="Resolv_N"/>
</dbReference>
<protein>
    <submittedName>
        <fullName evidence="3">Integrase</fullName>
    </submittedName>
</protein>
<feature type="domain" description="Recombinase" evidence="2">
    <location>
        <begin position="172"/>
        <end position="304"/>
    </location>
</feature>
<dbReference type="PANTHER" id="PTHR30461:SF23">
    <property type="entry name" value="DNA RECOMBINASE-RELATED"/>
    <property type="match status" value="1"/>
</dbReference>
<dbReference type="InterPro" id="IPR050639">
    <property type="entry name" value="SSR_resolvase"/>
</dbReference>
<dbReference type="GO" id="GO:0003677">
    <property type="term" value="F:DNA binding"/>
    <property type="evidence" value="ECO:0007669"/>
    <property type="project" value="InterPro"/>
</dbReference>
<dbReference type="PANTHER" id="PTHR30461">
    <property type="entry name" value="DNA-INVERTASE FROM LAMBDOID PROPHAGE"/>
    <property type="match status" value="1"/>
</dbReference>
<organism evidence="3">
    <name type="scientific">Siphoviridae sp. ctkyH28</name>
    <dbReference type="NCBI Taxonomy" id="2827585"/>
    <lineage>
        <taxon>Viruses</taxon>
        <taxon>Duplodnaviria</taxon>
        <taxon>Heunggongvirae</taxon>
        <taxon>Uroviricota</taxon>
        <taxon>Caudoviricetes</taxon>
    </lineage>
</organism>
<evidence type="ECO:0000256" key="1">
    <source>
        <dbReference type="SAM" id="Coils"/>
    </source>
</evidence>
<dbReference type="SMART" id="SM00857">
    <property type="entry name" value="Resolvase"/>
    <property type="match status" value="1"/>
</dbReference>
<dbReference type="Gene3D" id="3.40.50.1390">
    <property type="entry name" value="Resolvase, N-terminal catalytic domain"/>
    <property type="match status" value="1"/>
</dbReference>
<evidence type="ECO:0000313" key="3">
    <source>
        <dbReference type="EMBL" id="DAD71171.1"/>
    </source>
</evidence>
<dbReference type="SUPFAM" id="SSF53041">
    <property type="entry name" value="Resolvase-like"/>
    <property type="match status" value="1"/>
</dbReference>
<evidence type="ECO:0000259" key="2">
    <source>
        <dbReference type="PROSITE" id="PS51737"/>
    </source>
</evidence>
<dbReference type="Pfam" id="PF07508">
    <property type="entry name" value="Recombinase"/>
    <property type="match status" value="1"/>
</dbReference>
<proteinExistence type="predicted"/>
<dbReference type="PROSITE" id="PS51737">
    <property type="entry name" value="RECOMBINASE_DNA_BIND"/>
    <property type="match status" value="1"/>
</dbReference>
<dbReference type="EMBL" id="BK015877">
    <property type="protein sequence ID" value="DAD71171.1"/>
    <property type="molecule type" value="Genomic_DNA"/>
</dbReference>
<keyword evidence="1" id="KW-0175">Coiled coil</keyword>
<dbReference type="InterPro" id="IPR038109">
    <property type="entry name" value="DNA_bind_recomb_sf"/>
</dbReference>
<dbReference type="InterPro" id="IPR011109">
    <property type="entry name" value="DNA_bind_recombinase_dom"/>
</dbReference>
<sequence length="509" mass="59170">MLKSDIMTDEKWLMYLRKSRSDNPDETVEEVLQKHEMQLQEFARNELGKEIPEDCIYREVVSGESIDDREEIKKILVRIESPDIAGVIAIEPSRLSRGDLSDCARIIDAFRFTHSLVKTPYMTYNLENKMERKFFQDELLRGNDYLEYTKEILFRGRVAAAKRGCYIGSRPPFGYDRVKKGKDFILTPNDDADIVRSIFEWYTKENMTPGAIGRRLDDMGIKPFMTETWGRDTIRAMLENQHYIGKIVFNEKRTTWVLENGHRVKKRIRQPEDLIISEGKHPAIIDAETFAAAQAKIAANPHLKNDHDLKNIFAGILRCKKCGYIMIYNHKKGTQARLTCKLSPICYKAAIASELTEAVISALELSELPKLKTKLKNGDGNAAQIQKRLIDKLNKQLQEYREQEENQYDLLERRKYTQELFDKRNAALRKKMEECEKNIYLARSAMPQNVDYQERIATLEKAIETLKNDDIPNKEKNALLRTIIERIDYSSVDLGKNKIDIQLDIYLKL</sequence>
<reference evidence="3" key="1">
    <citation type="journal article" date="2021" name="Proc. Natl. Acad. Sci. U.S.A.">
        <title>A Catalog of Tens of Thousands of Viruses from Human Metagenomes Reveals Hidden Associations with Chronic Diseases.</title>
        <authorList>
            <person name="Tisza M.J."/>
            <person name="Buck C.B."/>
        </authorList>
    </citation>
    <scope>NUCLEOTIDE SEQUENCE</scope>
    <source>
        <strain evidence="3">CtkyH28</strain>
    </source>
</reference>
<dbReference type="GO" id="GO:0000150">
    <property type="term" value="F:DNA strand exchange activity"/>
    <property type="evidence" value="ECO:0007669"/>
    <property type="project" value="InterPro"/>
</dbReference>
<dbReference type="Gene3D" id="3.90.1750.20">
    <property type="entry name" value="Putative Large Serine Recombinase, Chain B, Domain 2"/>
    <property type="match status" value="1"/>
</dbReference>
<name>A0A8S5LMQ9_9CAUD</name>
<dbReference type="InterPro" id="IPR036162">
    <property type="entry name" value="Resolvase-like_N_sf"/>
</dbReference>
<accession>A0A8S5LMQ9</accession>